<evidence type="ECO:0008006" key="4">
    <source>
        <dbReference type="Google" id="ProtNLM"/>
    </source>
</evidence>
<gene>
    <name evidence="2" type="ORF">RCC_06392</name>
</gene>
<protein>
    <recommendedName>
        <fullName evidence="4">Ubiquitin-like domain-containing protein</fullName>
    </recommendedName>
</protein>
<evidence type="ECO:0000256" key="1">
    <source>
        <dbReference type="SAM" id="MobiDB-lite"/>
    </source>
</evidence>
<name>A0A2D3USZ0_9PEZI</name>
<dbReference type="Gene3D" id="3.10.20.90">
    <property type="entry name" value="Phosphatidylinositol 3-kinase Catalytic Subunit, Chain A, domain 1"/>
    <property type="match status" value="1"/>
</dbReference>
<organism evidence="2 3">
    <name type="scientific">Ramularia collo-cygni</name>
    <dbReference type="NCBI Taxonomy" id="112498"/>
    <lineage>
        <taxon>Eukaryota</taxon>
        <taxon>Fungi</taxon>
        <taxon>Dikarya</taxon>
        <taxon>Ascomycota</taxon>
        <taxon>Pezizomycotina</taxon>
        <taxon>Dothideomycetes</taxon>
        <taxon>Dothideomycetidae</taxon>
        <taxon>Mycosphaerellales</taxon>
        <taxon>Mycosphaerellaceae</taxon>
        <taxon>Ramularia</taxon>
    </lineage>
</organism>
<dbReference type="Proteomes" id="UP000225277">
    <property type="component" value="Unassembled WGS sequence"/>
</dbReference>
<evidence type="ECO:0000313" key="2">
    <source>
        <dbReference type="EMBL" id="CZT20532.1"/>
    </source>
</evidence>
<accession>A0A2D3USZ0</accession>
<keyword evidence="3" id="KW-1185">Reference proteome</keyword>
<feature type="compositionally biased region" description="Basic and acidic residues" evidence="1">
    <location>
        <begin position="54"/>
        <end position="63"/>
    </location>
</feature>
<sequence>MERTNRFPGFVLDQNDHGESHTPFSNQINHGPTFIAPNEAGLLGQTGLPNPSNIDKEDNEPRHLSSNDVLGHVAAFSVQNRDSISITVVDSDGPLTYFKKSYKLGIKTNIKKALDQIRSHVCTTCSSPQMLEFWYETTELENGQTAALLGMQQGDTIDIHLKESCTRGAHPLPASQTTPNMHYLDEGDYAALIEETHPPAQNETVNVTFRNDTRFSMQFRLRLDQPISKACEAFEVRLGSPLKLENSDIIECYTEILGGGGAAPPPQHPPKRNATDNSPSPRKPLPIPDELEDSEELEPFEIIERVRLVFIDQYRHRLSVLVVNDAPLFSALNYASLRMGKSAKHVTFEIEGTRIDLEVLGTKTALDLGLKGEVEVQIRCAGSGYGPNDSLPPRSIKYGVLPPEGVARLSAAELEYLFGNSETAEQ</sequence>
<feature type="region of interest" description="Disordered" evidence="1">
    <location>
        <begin position="260"/>
        <end position="291"/>
    </location>
</feature>
<dbReference type="AlphaFoldDB" id="A0A2D3USZ0"/>
<dbReference type="RefSeq" id="XP_023627421.1">
    <property type="nucleotide sequence ID" value="XM_023771653.1"/>
</dbReference>
<dbReference type="InterPro" id="IPR029071">
    <property type="entry name" value="Ubiquitin-like_domsf"/>
</dbReference>
<reference evidence="2 3" key="1">
    <citation type="submission" date="2016-03" db="EMBL/GenBank/DDBJ databases">
        <authorList>
            <person name="Ploux O."/>
        </authorList>
    </citation>
    <scope>NUCLEOTIDE SEQUENCE [LARGE SCALE GENOMIC DNA]</scope>
    <source>
        <strain evidence="2 3">URUG2</strain>
    </source>
</reference>
<dbReference type="GeneID" id="35601529"/>
<dbReference type="SUPFAM" id="SSF54236">
    <property type="entry name" value="Ubiquitin-like"/>
    <property type="match status" value="1"/>
</dbReference>
<evidence type="ECO:0000313" key="3">
    <source>
        <dbReference type="Proteomes" id="UP000225277"/>
    </source>
</evidence>
<dbReference type="EMBL" id="FJUY01000009">
    <property type="protein sequence ID" value="CZT20532.1"/>
    <property type="molecule type" value="Genomic_DNA"/>
</dbReference>
<proteinExistence type="predicted"/>
<feature type="region of interest" description="Disordered" evidence="1">
    <location>
        <begin position="42"/>
        <end position="63"/>
    </location>
</feature>